<comment type="caution">
    <text evidence="2">The sequence shown here is derived from an EMBL/GenBank/DDBJ whole genome shotgun (WGS) entry which is preliminary data.</text>
</comment>
<gene>
    <name evidence="2" type="ORF">JQ615_08370</name>
</gene>
<dbReference type="InterPro" id="IPR023631">
    <property type="entry name" value="Amidase_dom"/>
</dbReference>
<dbReference type="InterPro" id="IPR052739">
    <property type="entry name" value="FAAH2"/>
</dbReference>
<dbReference type="NCBIfam" id="NF005687">
    <property type="entry name" value="PRK07487.1"/>
    <property type="match status" value="1"/>
</dbReference>
<sequence>MTNSPIWQWSAVETANAIRNGEVASEQVVRAHLDRMHEANPALNAVVVDLGEAALKAAKAADEALAKSKRGGNDVGALHGVPVTIKINIDVEGQANSNGVVAFKDNIAPGDSPVTANLRKAGAVIIGLTNTPEFSLRGFTDNPLHGLTRNPWNPAITCGGSSGGAGASIAAGIGTIAHGNDIGGSLRWPAHCNGIATIKPTQGRIPAFNPSATAERPLMAQFMSSQGPLARRVADVRLGLEVMAQRDPRDPWWVPAPLKGPKREGAIKVALARIPEDMATDRGVIALQRRAADHLADAGYAVSEVEVPDLNKVWQLWCDLIMTETRILQQDQMLAAASADFKKTFHGFMALANPLDQAGYMKAIAERSRHIRNWMLFLEEYPLVLAPTTVRQTPEVNADLGGDQRVKEIFWNDLRFISSINVLGLPSAVVPVGLHEGLPVGVQIIGSRYREDMCLDAAEAIEGKVGVLSKQLWARSR</sequence>
<dbReference type="PANTHER" id="PTHR43372:SF4">
    <property type="entry name" value="FATTY-ACID AMIDE HYDROLASE 2"/>
    <property type="match status" value="1"/>
</dbReference>
<dbReference type="RefSeq" id="WP_212492281.1">
    <property type="nucleotide sequence ID" value="NZ_JAFCJH010000006.1"/>
</dbReference>
<feature type="domain" description="Amidase" evidence="1">
    <location>
        <begin position="28"/>
        <end position="455"/>
    </location>
</feature>
<evidence type="ECO:0000259" key="1">
    <source>
        <dbReference type="Pfam" id="PF01425"/>
    </source>
</evidence>
<dbReference type="SUPFAM" id="SSF75304">
    <property type="entry name" value="Amidase signature (AS) enzymes"/>
    <property type="match status" value="1"/>
</dbReference>
<name>A0ABS5FF44_9BRAD</name>
<dbReference type="Pfam" id="PF01425">
    <property type="entry name" value="Amidase"/>
    <property type="match status" value="1"/>
</dbReference>
<evidence type="ECO:0000313" key="3">
    <source>
        <dbReference type="Proteomes" id="UP001315278"/>
    </source>
</evidence>
<keyword evidence="3" id="KW-1185">Reference proteome</keyword>
<dbReference type="InterPro" id="IPR020556">
    <property type="entry name" value="Amidase_CS"/>
</dbReference>
<dbReference type="EMBL" id="JAFCJH010000006">
    <property type="protein sequence ID" value="MBR0795401.1"/>
    <property type="molecule type" value="Genomic_DNA"/>
</dbReference>
<dbReference type="PANTHER" id="PTHR43372">
    <property type="entry name" value="FATTY-ACID AMIDE HYDROLASE"/>
    <property type="match status" value="1"/>
</dbReference>
<evidence type="ECO:0000313" key="2">
    <source>
        <dbReference type="EMBL" id="MBR0795401.1"/>
    </source>
</evidence>
<dbReference type="Proteomes" id="UP001315278">
    <property type="component" value="Unassembled WGS sequence"/>
</dbReference>
<dbReference type="Gene3D" id="3.90.1300.10">
    <property type="entry name" value="Amidase signature (AS) domain"/>
    <property type="match status" value="1"/>
</dbReference>
<dbReference type="InterPro" id="IPR036928">
    <property type="entry name" value="AS_sf"/>
</dbReference>
<dbReference type="PROSITE" id="PS00571">
    <property type="entry name" value="AMIDASES"/>
    <property type="match status" value="1"/>
</dbReference>
<reference evidence="3" key="1">
    <citation type="journal article" date="2021" name="ISME J.">
        <title>Evolutionary origin and ecological implication of a unique nif island in free-living Bradyrhizobium lineages.</title>
        <authorList>
            <person name="Tao J."/>
        </authorList>
    </citation>
    <scope>NUCLEOTIDE SEQUENCE [LARGE SCALE GENOMIC DNA]</scope>
    <source>
        <strain evidence="3">SZCCT0434</strain>
    </source>
</reference>
<protein>
    <submittedName>
        <fullName evidence="2">Amidase family protein</fullName>
    </submittedName>
</protein>
<organism evidence="2 3">
    <name type="scientific">Bradyrhizobium jicamae</name>
    <dbReference type="NCBI Taxonomy" id="280332"/>
    <lineage>
        <taxon>Bacteria</taxon>
        <taxon>Pseudomonadati</taxon>
        <taxon>Pseudomonadota</taxon>
        <taxon>Alphaproteobacteria</taxon>
        <taxon>Hyphomicrobiales</taxon>
        <taxon>Nitrobacteraceae</taxon>
        <taxon>Bradyrhizobium</taxon>
    </lineage>
</organism>
<accession>A0ABS5FF44</accession>
<proteinExistence type="predicted"/>